<dbReference type="EnsemblMetazoa" id="AAEL005293-RB">
    <property type="protein sequence ID" value="AAEL005293-PB"/>
    <property type="gene ID" value="AAEL005293"/>
</dbReference>
<protein>
    <recommendedName>
        <fullName evidence="2">Galectin</fullName>
    </recommendedName>
</protein>
<dbReference type="OrthoDB" id="6251307at2759"/>
<dbReference type="FunFam" id="2.60.120.200:FF:000256">
    <property type="entry name" value="Galectin"/>
    <property type="match status" value="1"/>
</dbReference>
<dbReference type="SMR" id="A0A903U309"/>
<evidence type="ECO:0000259" key="3">
    <source>
        <dbReference type="PROSITE" id="PS51304"/>
    </source>
</evidence>
<dbReference type="CDD" id="cd00070">
    <property type="entry name" value="GLECT"/>
    <property type="match status" value="1"/>
</dbReference>
<gene>
    <name evidence="4" type="primary">5566301</name>
</gene>
<sequence>MSQLPVYNPPSPFLGFMPAGLGLYRKVVIRGKMTHDQFNINLQSGPNVNPRDDAPLHISIRPRDQVIVRNTYQFRSWGIEERHGGCPVQKRSYFDIQITVKPDTYSIAVNGCHFAEFAHRQPYASVRFVHIGEGAQVDAIVME</sequence>
<reference evidence="4 5" key="1">
    <citation type="submission" date="2017-06" db="EMBL/GenBank/DDBJ databases">
        <title>Aedes aegypti genome working group (AGWG) sequencing and assembly.</title>
        <authorList>
            <consortium name="Aedes aegypti Genome Working Group (AGWG)"/>
            <person name="Matthews B.J."/>
        </authorList>
    </citation>
    <scope>NUCLEOTIDE SEQUENCE [LARGE SCALE GENOMIC DNA]</scope>
    <source>
        <strain evidence="4 5">LVP_AGWG</strain>
    </source>
</reference>
<feature type="domain" description="Galectin" evidence="3">
    <location>
        <begin position="13"/>
        <end position="143"/>
    </location>
</feature>
<evidence type="ECO:0000256" key="2">
    <source>
        <dbReference type="RuleBase" id="RU102079"/>
    </source>
</evidence>
<keyword evidence="1 2" id="KW-0430">Lectin</keyword>
<dbReference type="AlphaFoldDB" id="A0A903U309"/>
<dbReference type="Proteomes" id="UP000008820">
    <property type="component" value="Chromosome 3"/>
</dbReference>
<dbReference type="InterPro" id="IPR044156">
    <property type="entry name" value="Galectin-like"/>
</dbReference>
<evidence type="ECO:0000313" key="5">
    <source>
        <dbReference type="Proteomes" id="UP000008820"/>
    </source>
</evidence>
<reference evidence="4" key="2">
    <citation type="submission" date="2022-10" db="UniProtKB">
        <authorList>
            <consortium name="EnsemblMetazoa"/>
        </authorList>
    </citation>
    <scope>IDENTIFICATION</scope>
    <source>
        <strain evidence="4">LVP_AGWG</strain>
    </source>
</reference>
<dbReference type="InterPro" id="IPR013320">
    <property type="entry name" value="ConA-like_dom_sf"/>
</dbReference>
<dbReference type="SMART" id="SM00908">
    <property type="entry name" value="Gal-bind_lectin"/>
    <property type="match status" value="1"/>
</dbReference>
<dbReference type="Gene3D" id="2.60.120.200">
    <property type="match status" value="1"/>
</dbReference>
<dbReference type="PANTHER" id="PTHR11346">
    <property type="entry name" value="GALECTIN"/>
    <property type="match status" value="1"/>
</dbReference>
<accession>A0A903U309</accession>
<dbReference type="GO" id="GO:0016936">
    <property type="term" value="F:galactoside binding"/>
    <property type="evidence" value="ECO:0007669"/>
    <property type="project" value="TreeGrafter"/>
</dbReference>
<name>A0A903U309_AEDAE</name>
<evidence type="ECO:0000313" key="4">
    <source>
        <dbReference type="EnsemblMetazoa" id="AAEL005293-PB"/>
    </source>
</evidence>
<dbReference type="GO" id="GO:0030246">
    <property type="term" value="F:carbohydrate binding"/>
    <property type="evidence" value="ECO:0007669"/>
    <property type="project" value="UniProtKB-UniRule"/>
</dbReference>
<dbReference type="PANTHER" id="PTHR11346:SF176">
    <property type="entry name" value="32 KDA BETA-GALACTOSIDE-BINDING LECTIN LEC-3"/>
    <property type="match status" value="1"/>
</dbReference>
<dbReference type="PROSITE" id="PS51304">
    <property type="entry name" value="GALECTIN"/>
    <property type="match status" value="1"/>
</dbReference>
<dbReference type="SMART" id="SM00276">
    <property type="entry name" value="GLECT"/>
    <property type="match status" value="1"/>
</dbReference>
<dbReference type="InterPro" id="IPR001079">
    <property type="entry name" value="Galectin_CRD"/>
</dbReference>
<dbReference type="Pfam" id="PF00337">
    <property type="entry name" value="Gal-bind_lectin"/>
    <property type="match status" value="1"/>
</dbReference>
<dbReference type="KEGG" id="aag:5566301"/>
<organism evidence="4 5">
    <name type="scientific">Aedes aegypti</name>
    <name type="common">Yellowfever mosquito</name>
    <name type="synonym">Culex aegypti</name>
    <dbReference type="NCBI Taxonomy" id="7159"/>
    <lineage>
        <taxon>Eukaryota</taxon>
        <taxon>Metazoa</taxon>
        <taxon>Ecdysozoa</taxon>
        <taxon>Arthropoda</taxon>
        <taxon>Hexapoda</taxon>
        <taxon>Insecta</taxon>
        <taxon>Pterygota</taxon>
        <taxon>Neoptera</taxon>
        <taxon>Endopterygota</taxon>
        <taxon>Diptera</taxon>
        <taxon>Nematocera</taxon>
        <taxon>Culicoidea</taxon>
        <taxon>Culicidae</taxon>
        <taxon>Culicinae</taxon>
        <taxon>Aedini</taxon>
        <taxon>Aedes</taxon>
        <taxon>Stegomyia</taxon>
    </lineage>
</organism>
<dbReference type="OMA" id="NADASHF"/>
<dbReference type="SUPFAM" id="SSF49899">
    <property type="entry name" value="Concanavalin A-like lectins/glucanases"/>
    <property type="match status" value="1"/>
</dbReference>
<evidence type="ECO:0000256" key="1">
    <source>
        <dbReference type="ARBA" id="ARBA00022734"/>
    </source>
</evidence>
<keyword evidence="5" id="KW-1185">Reference proteome</keyword>
<proteinExistence type="predicted"/>